<dbReference type="AlphaFoldDB" id="A0AAJ1W4R0"/>
<sequence length="90" mass="9742">MTALVTAAVVIGALAEFSYWRENQPDMTGLTSKVMDSMNQSLSTDNDFAKMGLRVKSISVMRVARGHVRGASHRSHHPPGRPPSNGAHLV</sequence>
<feature type="region of interest" description="Disordered" evidence="1">
    <location>
        <begin position="67"/>
        <end position="90"/>
    </location>
</feature>
<dbReference type="RefSeq" id="WP_306256150.1">
    <property type="nucleotide sequence ID" value="NZ_JAUFSA010000007.1"/>
</dbReference>
<dbReference type="Proteomes" id="UP001229081">
    <property type="component" value="Unassembled WGS sequence"/>
</dbReference>
<feature type="compositionally biased region" description="Basic residues" evidence="1">
    <location>
        <begin position="67"/>
        <end position="79"/>
    </location>
</feature>
<evidence type="ECO:0000256" key="1">
    <source>
        <dbReference type="SAM" id="MobiDB-lite"/>
    </source>
</evidence>
<gene>
    <name evidence="2" type="ORF">QXL92_33935</name>
</gene>
<evidence type="ECO:0000313" key="3">
    <source>
        <dbReference type="Proteomes" id="UP001229081"/>
    </source>
</evidence>
<dbReference type="EMBL" id="JAUFSA010000007">
    <property type="protein sequence ID" value="MDP7739730.1"/>
    <property type="molecule type" value="Genomic_DNA"/>
</dbReference>
<evidence type="ECO:0000313" key="2">
    <source>
        <dbReference type="EMBL" id="MDP7739730.1"/>
    </source>
</evidence>
<comment type="caution">
    <text evidence="2">The sequence shown here is derived from an EMBL/GenBank/DDBJ whole genome shotgun (WGS) entry which is preliminary data.</text>
</comment>
<organism evidence="2 3">
    <name type="scientific">Mycobacterium paragordonae</name>
    <dbReference type="NCBI Taxonomy" id="1389713"/>
    <lineage>
        <taxon>Bacteria</taxon>
        <taxon>Bacillati</taxon>
        <taxon>Actinomycetota</taxon>
        <taxon>Actinomycetes</taxon>
        <taxon>Mycobacteriales</taxon>
        <taxon>Mycobacteriaceae</taxon>
        <taxon>Mycobacterium</taxon>
    </lineage>
</organism>
<accession>A0AAJ1W4R0</accession>
<protein>
    <submittedName>
        <fullName evidence="2">Uncharacterized protein</fullName>
    </submittedName>
</protein>
<reference evidence="2" key="1">
    <citation type="submission" date="2023-06" db="EMBL/GenBank/DDBJ databases">
        <title>Identification of two novel mycobacterium reveal diversities and complexities of Mycobacterium gordonae clade.</title>
        <authorList>
            <person name="Matsumoto Y."/>
            <person name="Nakamura S."/>
            <person name="Motooka D."/>
            <person name="Fukushima K."/>
        </authorList>
    </citation>
    <scope>NUCLEOTIDE SEQUENCE</scope>
    <source>
        <strain evidence="2">TY812</strain>
    </source>
</reference>
<name>A0AAJ1W4R0_9MYCO</name>
<proteinExistence type="predicted"/>